<keyword evidence="18" id="KW-0604">Photosystem II</keyword>
<evidence type="ECO:0000313" key="21">
    <source>
        <dbReference type="EMBL" id="KAG8365805.1"/>
    </source>
</evidence>
<dbReference type="GO" id="GO:0016168">
    <property type="term" value="F:chlorophyll binding"/>
    <property type="evidence" value="ECO:0007669"/>
    <property type="project" value="UniProtKB-KW"/>
</dbReference>
<evidence type="ECO:0000256" key="3">
    <source>
        <dbReference type="ARBA" id="ARBA00022448"/>
    </source>
</evidence>
<dbReference type="Gene3D" id="3.40.50.12240">
    <property type="match status" value="1"/>
</dbReference>
<feature type="transmembrane region" description="Helical" evidence="20">
    <location>
        <begin position="1480"/>
        <end position="1502"/>
    </location>
</feature>
<keyword evidence="8 20" id="KW-0812">Transmembrane</keyword>
<feature type="transmembrane region" description="Helical" evidence="20">
    <location>
        <begin position="1609"/>
        <end position="1633"/>
    </location>
</feature>
<evidence type="ECO:0000256" key="10">
    <source>
        <dbReference type="ARBA" id="ARBA00022842"/>
    </source>
</evidence>
<dbReference type="PANTHER" id="PTHR33149:SF12">
    <property type="entry name" value="PHOTOSYSTEM II D2 PROTEIN"/>
    <property type="match status" value="1"/>
</dbReference>
<dbReference type="InterPro" id="IPR036854">
    <property type="entry name" value="Photo_II_D1/D2_sf"/>
</dbReference>
<dbReference type="InterPro" id="IPR055265">
    <property type="entry name" value="Photo_RC_L/M_CS"/>
</dbReference>
<feature type="region of interest" description="Disordered" evidence="19">
    <location>
        <begin position="532"/>
        <end position="563"/>
    </location>
</feature>
<comment type="similarity">
    <text evidence="2">Belongs to the reaction center PufL/M/PsbA/D family.</text>
</comment>
<keyword evidence="7" id="KW-0934">Plastid</keyword>
<keyword evidence="16" id="KW-0408">Iron</keyword>
<evidence type="ECO:0000256" key="8">
    <source>
        <dbReference type="ARBA" id="ARBA00022692"/>
    </source>
</evidence>
<evidence type="ECO:0000256" key="9">
    <source>
        <dbReference type="ARBA" id="ARBA00022723"/>
    </source>
</evidence>
<name>A0AAV6WFN5_9LAMI</name>
<dbReference type="SUPFAM" id="SSF52540">
    <property type="entry name" value="P-loop containing nucleoside triphosphate hydrolases"/>
    <property type="match status" value="1"/>
</dbReference>
<evidence type="ECO:0000256" key="11">
    <source>
        <dbReference type="ARBA" id="ARBA00022982"/>
    </source>
</evidence>
<evidence type="ECO:0000256" key="13">
    <source>
        <dbReference type="ARBA" id="ARBA00022990"/>
    </source>
</evidence>
<evidence type="ECO:0000256" key="19">
    <source>
        <dbReference type="SAM" id="MobiDB-lite"/>
    </source>
</evidence>
<sequence>MVKEGGKKTISLLTNGLILSEERPREGNERATAATEVSTAIESVGGAELSEVDIFRMAFCCSLSCLKLIPRLTNSPVTLRLLAPPCLSQTGERMAIKCIVFCQRRKASNMLHTCKFPSSLVRPLRVGSSLYGLSSSFLGHQLEVVPDAGLQQWYGSHRFFSLRICLFVACGLGCSVRPSLWACQVNLLGRTLQNHKNLQKRINRRRVVVTGFGCSDSTRLGMTSGCSWEGAGLAYATARDKDLNTFAYLKATATALRSKEDCSSPLYLTRTRRLFLRLLHSATRPKPLATVPVTSNLLCSACFLEDRCTGKSSQIELTLVGTLNERKVNIRHIVKSLLFVLPAPLDHAVNRPIGTEMTDSPYVPFLKSKEMTCRDRGSPPVRVVAPCLAPIERRNLAALQLLSFPSLLLEAIDKEKVCDKERFSNLKKPLYMSFSSAYLLLVRFDGFAACFLIAAAATTPYLSGLGGCISLNPHWISATDDFSWALSKFPLPLFWVAPSLTPLVELRKPIPTSHRLDCQNRLANKLASCPCTRKSKQRQRHHHQQSRPRQRRVEQKRGRQKNGRNRGRYGWSCLYLNFFCRDWVGVFVYRTEACVAYAKQAEIEKNALDGCPGIEKEGRFQRRKAMGRYPKGREINRDPVSSGERERIGGLKKNKDEASFLSKVFTYFSPAERSVNRGRFLVTRPGDIRSENADMSNDKSCEKHDRLPVEGFLRSADDSQELLSTESFGTSMSTHHILGLKKVPRGELRGANPSTRGLGWANLWSTGCYANSSAGQLSWYGRTAAQREILLYTSSRTRFLNRTSIGERCYSPEELWTKKRPRDELLADFVLPVKHSFFYEVPGHRYRVRVPGIGINYLSHTSLSRPADTTNCLKAEMKPSLQILSDLLKEPYVDVTASGCGVEPQKDFQSLSKREMNTPNGTLVRHRRLKVEWSEGILLGEARQLTILREERGCYLTVVGQVAQPDSCSSSSAAKALSSCFRSGHEATGLICGRETEVRGNLLYSVLIDLLLFYTSSSGGIGFLDKMDARSLGMQRALFMRAGLRGLLVFLFSWGRLAHLQVESVLGQLIIGGVSGQHTKNEVVRSAGVGKRASVQLSLLSEVRYKAPFRSLLCVCWLERKFALFVWNLSLGMRFETPLFPLSLHAAGLSIADDFPKVDAPWDHKEDSPCACYCSKAFNNELDGMLSTCCDERRNNWAKWGMATRSGERLYARKNILPTLTLKSELEAMRKESFSFFSSIEKLHFTNTQSRLSVIEIMHIEGVKKIIEKEVSHSISKPSNPPVLGQDLLQIGLRPLKSLTCLPASPNSGKVLKSLLFEERFSSLFPQPFYLTSSVFDFDMIFERGIQVVDLLAPYRRGGKIGLFGGVGERTREGNDLYMEMKESGVINQENIAESKVALVYGQMNEPPGARMRVGLTALTMAEYFRDVNEQDVLLFIDNIFRFVQAGSEVSALLGRMPSAVACYMGREWELSFRLGMRPWIAVAYSAPVAAATAVFLIYPIGQGSFSDGMPLGISGTFNFMIVFQAEHNILMHPFHMLGVAGVFGGSLFSAMHGSLVTSSLIRETTENESANEGYRFGQEEETYNIVAAHGYFGRLIFQYASFNNSRSLHFFLAAWPVVGIWFTALGISTMAFNLNGFNFNQSVVDSQGRVINTWADIINRANLGMEVMHERNAHNFPLDLAAIEAPING</sequence>
<dbReference type="InterPro" id="IPR027417">
    <property type="entry name" value="P-loop_NTPase"/>
</dbReference>
<keyword evidence="6" id="KW-0597">Phosphoprotein</keyword>
<accession>A0AAV6WFN5</accession>
<evidence type="ECO:0000256" key="17">
    <source>
        <dbReference type="ARBA" id="ARBA00023136"/>
    </source>
</evidence>
<evidence type="ECO:0000256" key="4">
    <source>
        <dbReference type="ARBA" id="ARBA00022494"/>
    </source>
</evidence>
<feature type="transmembrane region" description="Helical" evidence="20">
    <location>
        <begin position="1538"/>
        <end position="1562"/>
    </location>
</feature>
<evidence type="ECO:0000256" key="15">
    <source>
        <dbReference type="ARBA" id="ARBA00023002"/>
    </source>
</evidence>
<evidence type="ECO:0000256" key="14">
    <source>
        <dbReference type="ARBA" id="ARBA00022991"/>
    </source>
</evidence>
<keyword evidence="3" id="KW-0813">Transport</keyword>
<comment type="subcellular location">
    <subcellularLocation>
        <location evidence="1">Membrane</location>
        <topology evidence="1">Multi-pass membrane protein</topology>
    </subcellularLocation>
</comment>
<keyword evidence="15" id="KW-0560">Oxidoreductase</keyword>
<dbReference type="InterPro" id="IPR000484">
    <property type="entry name" value="Photo_RC_L/M"/>
</dbReference>
<keyword evidence="17 20" id="KW-0472">Membrane</keyword>
<dbReference type="GO" id="GO:0009772">
    <property type="term" value="P:photosynthetic electron transport in photosystem II"/>
    <property type="evidence" value="ECO:0007669"/>
    <property type="project" value="InterPro"/>
</dbReference>
<keyword evidence="11" id="KW-0249">Electron transport</keyword>
<feature type="transmembrane region" description="Helical" evidence="20">
    <location>
        <begin position="1509"/>
        <end position="1526"/>
    </location>
</feature>
<evidence type="ECO:0000256" key="16">
    <source>
        <dbReference type="ARBA" id="ARBA00023004"/>
    </source>
</evidence>
<evidence type="ECO:0008006" key="23">
    <source>
        <dbReference type="Google" id="ProtNLM"/>
    </source>
</evidence>
<feature type="compositionally biased region" description="Basic residues" evidence="19">
    <location>
        <begin position="533"/>
        <end position="550"/>
    </location>
</feature>
<keyword evidence="22" id="KW-1185">Reference proteome</keyword>
<dbReference type="Gene3D" id="1.20.85.10">
    <property type="entry name" value="Photosystem II protein D1-like"/>
    <property type="match status" value="1"/>
</dbReference>
<evidence type="ECO:0000256" key="12">
    <source>
        <dbReference type="ARBA" id="ARBA00022989"/>
    </source>
</evidence>
<dbReference type="GO" id="GO:0009523">
    <property type="term" value="C:photosystem II"/>
    <property type="evidence" value="ECO:0007669"/>
    <property type="project" value="UniProtKB-KW"/>
</dbReference>
<evidence type="ECO:0000256" key="18">
    <source>
        <dbReference type="ARBA" id="ARBA00023276"/>
    </source>
</evidence>
<dbReference type="PROSITE" id="PS00244">
    <property type="entry name" value="REACTION_CENTER"/>
    <property type="match status" value="1"/>
</dbReference>
<keyword evidence="10" id="KW-0460">Magnesium</keyword>
<dbReference type="PANTHER" id="PTHR33149">
    <property type="entry name" value="PHOTOSYSTEM II PROTEIN D1"/>
    <property type="match status" value="1"/>
</dbReference>
<evidence type="ECO:0000256" key="1">
    <source>
        <dbReference type="ARBA" id="ARBA00004141"/>
    </source>
</evidence>
<dbReference type="Proteomes" id="UP000826271">
    <property type="component" value="Unassembled WGS sequence"/>
</dbReference>
<dbReference type="GO" id="GO:0005524">
    <property type="term" value="F:ATP binding"/>
    <property type="evidence" value="ECO:0007669"/>
    <property type="project" value="InterPro"/>
</dbReference>
<dbReference type="InterPro" id="IPR055266">
    <property type="entry name" value="D1/D2"/>
</dbReference>
<comment type="caution">
    <text evidence="21">The sequence shown here is derived from an EMBL/GenBank/DDBJ whole genome shotgun (WGS) entry which is preliminary data.</text>
</comment>
<organism evidence="21 22">
    <name type="scientific">Buddleja alternifolia</name>
    <dbReference type="NCBI Taxonomy" id="168488"/>
    <lineage>
        <taxon>Eukaryota</taxon>
        <taxon>Viridiplantae</taxon>
        <taxon>Streptophyta</taxon>
        <taxon>Embryophyta</taxon>
        <taxon>Tracheophyta</taxon>
        <taxon>Spermatophyta</taxon>
        <taxon>Magnoliopsida</taxon>
        <taxon>eudicotyledons</taxon>
        <taxon>Gunneridae</taxon>
        <taxon>Pentapetalae</taxon>
        <taxon>asterids</taxon>
        <taxon>lamiids</taxon>
        <taxon>Lamiales</taxon>
        <taxon>Scrophulariaceae</taxon>
        <taxon>Buddlejeae</taxon>
        <taxon>Buddleja</taxon>
    </lineage>
</organism>
<keyword evidence="12 20" id="KW-1133">Transmembrane helix</keyword>
<dbReference type="GO" id="GO:0046872">
    <property type="term" value="F:metal ion binding"/>
    <property type="evidence" value="ECO:0007669"/>
    <property type="project" value="UniProtKB-KW"/>
</dbReference>
<keyword evidence="14" id="KW-0157">Chromophore</keyword>
<dbReference type="GO" id="GO:0016491">
    <property type="term" value="F:oxidoreductase activity"/>
    <property type="evidence" value="ECO:0007669"/>
    <property type="project" value="UniProtKB-KW"/>
</dbReference>
<reference evidence="21" key="1">
    <citation type="submission" date="2019-10" db="EMBL/GenBank/DDBJ databases">
        <authorList>
            <person name="Zhang R."/>
            <person name="Pan Y."/>
            <person name="Wang J."/>
            <person name="Ma R."/>
            <person name="Yu S."/>
        </authorList>
    </citation>
    <scope>NUCLEOTIDE SEQUENCE</scope>
    <source>
        <strain evidence="21">LA-IB0</strain>
        <tissue evidence="21">Leaf</tissue>
    </source>
</reference>
<protein>
    <recommendedName>
        <fullName evidence="23">Photosystem II protein D1</fullName>
    </recommendedName>
</protein>
<evidence type="ECO:0000256" key="7">
    <source>
        <dbReference type="ARBA" id="ARBA00022640"/>
    </source>
</evidence>
<evidence type="ECO:0000256" key="20">
    <source>
        <dbReference type="SAM" id="Phobius"/>
    </source>
</evidence>
<evidence type="ECO:0000256" key="2">
    <source>
        <dbReference type="ARBA" id="ARBA00008204"/>
    </source>
</evidence>
<gene>
    <name evidence="21" type="ORF">BUALT_Bualt17G0010000</name>
</gene>
<evidence type="ECO:0000256" key="6">
    <source>
        <dbReference type="ARBA" id="ARBA00022553"/>
    </source>
</evidence>
<proteinExistence type="inferred from homology"/>
<dbReference type="EMBL" id="WHWC01000017">
    <property type="protein sequence ID" value="KAG8365805.1"/>
    <property type="molecule type" value="Genomic_DNA"/>
</dbReference>
<dbReference type="Pfam" id="PF00124">
    <property type="entry name" value="Photo_RC"/>
    <property type="match status" value="1"/>
</dbReference>
<keyword evidence="5" id="KW-0602">Photosynthesis</keyword>
<keyword evidence="13" id="KW-0007">Acetylation</keyword>
<keyword evidence="4" id="KW-0148">Chlorophyll</keyword>
<dbReference type="GO" id="GO:0009535">
    <property type="term" value="C:chloroplast thylakoid membrane"/>
    <property type="evidence" value="ECO:0007669"/>
    <property type="project" value="TreeGrafter"/>
</dbReference>
<dbReference type="SUPFAM" id="SSF81483">
    <property type="entry name" value="Bacterial photosystem II reaction centre, L and M subunits"/>
    <property type="match status" value="1"/>
</dbReference>
<evidence type="ECO:0000313" key="22">
    <source>
        <dbReference type="Proteomes" id="UP000826271"/>
    </source>
</evidence>
<keyword evidence="9" id="KW-0479">Metal-binding</keyword>
<evidence type="ECO:0000256" key="5">
    <source>
        <dbReference type="ARBA" id="ARBA00022531"/>
    </source>
</evidence>